<feature type="transmembrane region" description="Helical" evidence="8">
    <location>
        <begin position="803"/>
        <end position="820"/>
    </location>
</feature>
<evidence type="ECO:0000256" key="1">
    <source>
        <dbReference type="ARBA" id="ARBA00004141"/>
    </source>
</evidence>
<feature type="region of interest" description="Disordered" evidence="7">
    <location>
        <begin position="88"/>
        <end position="110"/>
    </location>
</feature>
<feature type="transmembrane region" description="Helical" evidence="8">
    <location>
        <begin position="832"/>
        <end position="853"/>
    </location>
</feature>
<feature type="transmembrane region" description="Helical" evidence="8">
    <location>
        <begin position="42"/>
        <end position="61"/>
    </location>
</feature>
<evidence type="ECO:0000259" key="9">
    <source>
        <dbReference type="Pfam" id="PF02714"/>
    </source>
</evidence>
<keyword evidence="3" id="KW-0813">Transport</keyword>
<keyword evidence="6 8" id="KW-0472">Membrane</keyword>
<feature type="transmembrane region" description="Helical" evidence="8">
    <location>
        <begin position="212"/>
        <end position="232"/>
    </location>
</feature>
<keyword evidence="4 8" id="KW-0812">Transmembrane</keyword>
<gene>
    <name evidence="11" type="ORF">MKK02DRAFT_41691</name>
</gene>
<feature type="transmembrane region" description="Helical" evidence="8">
    <location>
        <begin position="556"/>
        <end position="588"/>
    </location>
</feature>
<dbReference type="GO" id="GO:0005886">
    <property type="term" value="C:plasma membrane"/>
    <property type="evidence" value="ECO:0007669"/>
    <property type="project" value="TreeGrafter"/>
</dbReference>
<dbReference type="Pfam" id="PF13967">
    <property type="entry name" value="RSN1_TM"/>
    <property type="match status" value="1"/>
</dbReference>
<dbReference type="GO" id="GO:0005227">
    <property type="term" value="F:calcium-activated cation channel activity"/>
    <property type="evidence" value="ECO:0007669"/>
    <property type="project" value="InterPro"/>
</dbReference>
<feature type="region of interest" description="Disordered" evidence="7">
    <location>
        <begin position="941"/>
        <end position="1000"/>
    </location>
</feature>
<dbReference type="Pfam" id="PF02714">
    <property type="entry name" value="RSN1_7TM"/>
    <property type="match status" value="1"/>
</dbReference>
<feature type="compositionally biased region" description="Basic and acidic residues" evidence="7">
    <location>
        <begin position="941"/>
        <end position="963"/>
    </location>
</feature>
<feature type="transmembrane region" description="Helical" evidence="8">
    <location>
        <begin position="746"/>
        <end position="772"/>
    </location>
</feature>
<evidence type="ECO:0000256" key="8">
    <source>
        <dbReference type="SAM" id="Phobius"/>
    </source>
</evidence>
<keyword evidence="5 8" id="KW-1133">Transmembrane helix</keyword>
<feature type="domain" description="CSC1/OSCA1-like 7TM region" evidence="9">
    <location>
        <begin position="511"/>
        <end position="817"/>
    </location>
</feature>
<feature type="domain" description="CSC1/OSCA1-like N-terminal transmembrane" evidence="10">
    <location>
        <begin position="190"/>
        <end position="292"/>
    </location>
</feature>
<dbReference type="InterPro" id="IPR045122">
    <property type="entry name" value="Csc1-like"/>
</dbReference>
<evidence type="ECO:0000259" key="10">
    <source>
        <dbReference type="Pfam" id="PF13967"/>
    </source>
</evidence>
<protein>
    <recommendedName>
        <fullName evidence="13">DUF221-domain-containing protein</fullName>
    </recommendedName>
</protein>
<feature type="transmembrane region" description="Helical" evidence="8">
    <location>
        <begin position="609"/>
        <end position="627"/>
    </location>
</feature>
<feature type="transmembrane region" description="Helical" evidence="8">
    <location>
        <begin position="516"/>
        <end position="536"/>
    </location>
</feature>
<accession>A0AA38H1J3</accession>
<dbReference type="InterPro" id="IPR003864">
    <property type="entry name" value="CSC1/OSCA1-like_7TM"/>
</dbReference>
<evidence type="ECO:0000313" key="12">
    <source>
        <dbReference type="Proteomes" id="UP001164286"/>
    </source>
</evidence>
<keyword evidence="12" id="KW-1185">Reference proteome</keyword>
<sequence length="1000" mass="114095">MSHLPRQVKPPTPSASPSSSDWSAQLVAQAEKSWTVSGTSVLSAWTMAFIGSLLIIAFFCWRRHRDPMVHLPRYLSLIHREPGVAPKREKGEWHPYVPSSNPASLPESRAEEERAHARIKMREEEEEAERLAAKKWGLGEKSEEVKVEVVRKIKGMELHEAALAWLRPAWRDFRVELNVFNRKAAAERDRQQLISLGLDAFTFLEFLRLLRWLFALVTVFVALPLLCANYFINTRTEWGSARDTLNTGSGTSGNLTTALGDLQLFTAANITGNAWWVHISAEFVVTMIVVMQVFIYSRRHERAIEIWSDMNAREVAFKTILITGLNIPAKLKKSDRLTVLDAKRRIKLTIACPPEEQVEITIKQEKMNELAEAIKRWNEVERKRVMERLQPWADGRIAKGKTSGGGGGGCWGWLKGEGYKSDEQIVKEAFRIQIARQKEQRRRREKEDTSLVQADITAAFVTWPTAKAAHKKLQELHQLKDKKFKAERCPRSVCVLWRNLEKDPSTIASQRITGAIVRWTITALNSIPVMFITILTNLDAYIDGNPKLRTMRETSSFWNAVFTAAAGVIPASLAALFIMALPIILRALSRFQGALSRGQLDKDVIRQMFVFLLLSKFVVFSLMSIGYETYLNIEGQIGKEDVRTIFASLGDVPAKITKAYISQSSYWLSFFPIKCAVVCLQLTQLPRYFLKAWDFYVVREANTRDRLEVAAQPAEFEYGMSCRTHHVRTKMDHANLDPSAIEYTNILFGLVVALVYTPLAPIVSICGAMYFWTASIVYQNQLTFVEETVETDGKVWKVVMNRLLVALSFMQALMTLTVLLKTQPFADSKLPLAPRLLPTIFAFLPLLITLLLARHVRARRTAAQIISDRSTSAPSASVARAPKFELDILRSDAIKPIKIFEHQEDLFVELSRKKGMEGLRRLMPQIGWRIREQKMEAWGEKGIQRGDERERKKMGEREAERERQKRRVRERREAKGRKVEKGGKRGKGGSERGRGYRRRR</sequence>
<dbReference type="EMBL" id="JAKWFO010000016">
    <property type="protein sequence ID" value="KAI9632047.1"/>
    <property type="molecule type" value="Genomic_DNA"/>
</dbReference>
<dbReference type="AlphaFoldDB" id="A0AA38H1J3"/>
<dbReference type="GeneID" id="77730869"/>
<proteinExistence type="inferred from homology"/>
<organism evidence="11 12">
    <name type="scientific">Dioszegia hungarica</name>
    <dbReference type="NCBI Taxonomy" id="4972"/>
    <lineage>
        <taxon>Eukaryota</taxon>
        <taxon>Fungi</taxon>
        <taxon>Dikarya</taxon>
        <taxon>Basidiomycota</taxon>
        <taxon>Agaricomycotina</taxon>
        <taxon>Tremellomycetes</taxon>
        <taxon>Tremellales</taxon>
        <taxon>Bulleribasidiaceae</taxon>
        <taxon>Dioszegia</taxon>
    </lineage>
</organism>
<dbReference type="PANTHER" id="PTHR13018">
    <property type="entry name" value="PROBABLE MEMBRANE PROTEIN DUF221-RELATED"/>
    <property type="match status" value="1"/>
</dbReference>
<evidence type="ECO:0000313" key="11">
    <source>
        <dbReference type="EMBL" id="KAI9632047.1"/>
    </source>
</evidence>
<feature type="region of interest" description="Disordered" evidence="7">
    <location>
        <begin position="1"/>
        <end position="22"/>
    </location>
</feature>
<name>A0AA38H1J3_9TREE</name>
<evidence type="ECO:0000256" key="3">
    <source>
        <dbReference type="ARBA" id="ARBA00022448"/>
    </source>
</evidence>
<feature type="transmembrane region" description="Helical" evidence="8">
    <location>
        <begin position="275"/>
        <end position="296"/>
    </location>
</feature>
<dbReference type="RefSeq" id="XP_052941824.1">
    <property type="nucleotide sequence ID" value="XM_053091664.1"/>
</dbReference>
<feature type="compositionally biased region" description="Basic and acidic residues" evidence="7">
    <location>
        <begin position="970"/>
        <end position="994"/>
    </location>
</feature>
<comment type="subcellular location">
    <subcellularLocation>
        <location evidence="1">Membrane</location>
        <topology evidence="1">Multi-pass membrane protein</topology>
    </subcellularLocation>
</comment>
<dbReference type="PANTHER" id="PTHR13018:SF144">
    <property type="entry name" value="CSC1_OSCA1-LIKE 7TM REGION DOMAIN-CONTAINING PROTEIN"/>
    <property type="match status" value="1"/>
</dbReference>
<dbReference type="Proteomes" id="UP001164286">
    <property type="component" value="Unassembled WGS sequence"/>
</dbReference>
<evidence type="ECO:0000256" key="5">
    <source>
        <dbReference type="ARBA" id="ARBA00022989"/>
    </source>
</evidence>
<evidence type="ECO:0000256" key="6">
    <source>
        <dbReference type="ARBA" id="ARBA00023136"/>
    </source>
</evidence>
<dbReference type="InterPro" id="IPR032880">
    <property type="entry name" value="CSC1/OSCA1-like_N"/>
</dbReference>
<evidence type="ECO:0000256" key="4">
    <source>
        <dbReference type="ARBA" id="ARBA00022692"/>
    </source>
</evidence>
<comment type="caution">
    <text evidence="11">The sequence shown here is derived from an EMBL/GenBank/DDBJ whole genome shotgun (WGS) entry which is preliminary data.</text>
</comment>
<comment type="similarity">
    <text evidence="2">Belongs to the CSC1 (TC 1.A.17) family.</text>
</comment>
<evidence type="ECO:0000256" key="2">
    <source>
        <dbReference type="ARBA" id="ARBA00007779"/>
    </source>
</evidence>
<reference evidence="11" key="1">
    <citation type="journal article" date="2022" name="G3 (Bethesda)">
        <title>High quality genome of the basidiomycete yeast Dioszegia hungarica PDD-24b-2 isolated from cloud water.</title>
        <authorList>
            <person name="Jarrige D."/>
            <person name="Haridas S."/>
            <person name="Bleykasten-Grosshans C."/>
            <person name="Joly M."/>
            <person name="Nadalig T."/>
            <person name="Sancelme M."/>
            <person name="Vuilleumier S."/>
            <person name="Grigoriev I.V."/>
            <person name="Amato P."/>
            <person name="Bringel F."/>
        </authorList>
    </citation>
    <scope>NUCLEOTIDE SEQUENCE</scope>
    <source>
        <strain evidence="11">PDD-24b-2</strain>
    </source>
</reference>
<evidence type="ECO:0000256" key="7">
    <source>
        <dbReference type="SAM" id="MobiDB-lite"/>
    </source>
</evidence>
<evidence type="ECO:0008006" key="13">
    <source>
        <dbReference type="Google" id="ProtNLM"/>
    </source>
</evidence>